<dbReference type="RefSeq" id="XP_012206668.1">
    <property type="nucleotide sequence ID" value="XM_012351278.1"/>
</dbReference>
<dbReference type="SMART" id="SM00811">
    <property type="entry name" value="Alpha_kinase"/>
    <property type="match status" value="1"/>
</dbReference>
<dbReference type="PROSITE" id="PS50234">
    <property type="entry name" value="VWFA"/>
    <property type="match status" value="1"/>
</dbReference>
<evidence type="ECO:0000256" key="1">
    <source>
        <dbReference type="ARBA" id="ARBA00022527"/>
    </source>
</evidence>
<reference evidence="7 8" key="1">
    <citation type="journal article" date="2013" name="PLoS Genet.">
        <title>Distinctive expansion of potential virulence genes in the genome of the oomycete fish pathogen Saprolegnia parasitica.</title>
        <authorList>
            <person name="Jiang R.H."/>
            <person name="de Bruijn I."/>
            <person name="Haas B.J."/>
            <person name="Belmonte R."/>
            <person name="Lobach L."/>
            <person name="Christie J."/>
            <person name="van den Ackerveken G."/>
            <person name="Bottin A."/>
            <person name="Bulone V."/>
            <person name="Diaz-Moreno S.M."/>
            <person name="Dumas B."/>
            <person name="Fan L."/>
            <person name="Gaulin E."/>
            <person name="Govers F."/>
            <person name="Grenville-Briggs L.J."/>
            <person name="Horner N.R."/>
            <person name="Levin J.Z."/>
            <person name="Mammella M."/>
            <person name="Meijer H.J."/>
            <person name="Morris P."/>
            <person name="Nusbaum C."/>
            <person name="Oome S."/>
            <person name="Phillips A.J."/>
            <person name="van Rooyen D."/>
            <person name="Rzeszutek E."/>
            <person name="Saraiva M."/>
            <person name="Secombes C.J."/>
            <person name="Seidl M.F."/>
            <person name="Snel B."/>
            <person name="Stassen J.H."/>
            <person name="Sykes S."/>
            <person name="Tripathy S."/>
            <person name="van den Berg H."/>
            <person name="Vega-Arreguin J.C."/>
            <person name="Wawra S."/>
            <person name="Young S.K."/>
            <person name="Zeng Q."/>
            <person name="Dieguez-Uribeondo J."/>
            <person name="Russ C."/>
            <person name="Tyler B.M."/>
            <person name="van West P."/>
        </authorList>
    </citation>
    <scope>NUCLEOTIDE SEQUENCE [LARGE SCALE GENOMIC DNA]</scope>
    <source>
        <strain evidence="7 8">CBS 223.65</strain>
    </source>
</reference>
<feature type="region of interest" description="Disordered" evidence="4">
    <location>
        <begin position="243"/>
        <end position="262"/>
    </location>
</feature>
<feature type="domain" description="VWFA" evidence="5">
    <location>
        <begin position="12"/>
        <end position="214"/>
    </location>
</feature>
<evidence type="ECO:0000256" key="3">
    <source>
        <dbReference type="ARBA" id="ARBA00022777"/>
    </source>
</evidence>
<dbReference type="VEuPathDB" id="FungiDB:SPRG_21116"/>
<dbReference type="Gene3D" id="3.30.200.20">
    <property type="entry name" value="Phosphorylase Kinase, domain 1"/>
    <property type="match status" value="1"/>
</dbReference>
<name>A0A067C765_SAPPC</name>
<dbReference type="InterPro" id="IPR011009">
    <property type="entry name" value="Kinase-like_dom_sf"/>
</dbReference>
<dbReference type="InterPro" id="IPR052969">
    <property type="entry name" value="Thr-specific_kinase-like"/>
</dbReference>
<dbReference type="AlphaFoldDB" id="A0A067C765"/>
<dbReference type="OrthoDB" id="78851at2759"/>
<dbReference type="EMBL" id="KK583265">
    <property type="protein sequence ID" value="KDO22632.1"/>
    <property type="molecule type" value="Genomic_DNA"/>
</dbReference>
<protein>
    <recommendedName>
        <fullName evidence="9">Alpha-type protein kinase domain-containing protein</fullName>
    </recommendedName>
</protein>
<dbReference type="InterPro" id="IPR002035">
    <property type="entry name" value="VWF_A"/>
</dbReference>
<dbReference type="SUPFAM" id="SSF56112">
    <property type="entry name" value="Protein kinase-like (PK-like)"/>
    <property type="match status" value="1"/>
</dbReference>
<sequence>MAAKYDQANRLDVVIVMDCTSSMGAWIASAKDASTTIIRNIQTDHPNAVVRVGFVGYRDYINGNDRIASIPLTTNTADVHGFISQLRARGGCGNFADVPGGLAEALEMRWEADAKVIILVGDAPCHGQEFHDRYNGTMHPSTPCIREQMRTMARTGIDFRFLEIVPANTAKMVAILQAEYASTLADDGLARSFASVSLSESGDVLKFGDVVRQISSDSLKASKSRSAIASVKAVAVREPHTSTLIKIGEDDDDDDDDDDDKDAKEAVAAKASPDVVQWTPPTTTTPLNWSDVEACPEISATRYCMFIRPECNNLAKPQTTTTSQATTIKFMPTPFAKGAMRTAHGMIDCKFNNLRLAAKCYFGTAAAMDYKIQNDVEMHAVAKRLAMEFSKSPHAGVGVDFISTCWYEVKGRPLFTAEPYISGEYLKYNNNDGWSEDMGRDESNVQVLTAQAFSHFTFQQTLGKLLIVDLQGVGSIFTDPQIHALDTTKYGQGNLGMVGIQKFLANHKCNRICNALRLTPYDKSTLPPVDETEHTPHPDQTMTCSCPLCGSIFTLLHSGFVAELAKYSEINCTPCSLEVKKSLTPVPCTVCGTTKSYSLYWYKMKGMELPKLCRQCKATKKSTKAPSAPKRPTWHKIRIAPTFAVKEHASGLKELLRLHPAIEIRDSGNPAVYFARLRTRS</sequence>
<dbReference type="InterPro" id="IPR004166">
    <property type="entry name" value="a-kinase_dom"/>
</dbReference>
<evidence type="ECO:0008006" key="9">
    <source>
        <dbReference type="Google" id="ProtNLM"/>
    </source>
</evidence>
<proteinExistence type="predicted"/>
<evidence type="ECO:0000313" key="8">
    <source>
        <dbReference type="Proteomes" id="UP000030745"/>
    </source>
</evidence>
<dbReference type="GO" id="GO:0004674">
    <property type="term" value="F:protein serine/threonine kinase activity"/>
    <property type="evidence" value="ECO:0007669"/>
    <property type="project" value="UniProtKB-KW"/>
</dbReference>
<feature type="domain" description="Alpha-type protein kinase" evidence="6">
    <location>
        <begin position="310"/>
        <end position="521"/>
    </location>
</feature>
<dbReference type="Gene3D" id="3.20.200.10">
    <property type="entry name" value="MHCK/EF2 kinase"/>
    <property type="match status" value="1"/>
</dbReference>
<dbReference type="CDD" id="cd00198">
    <property type="entry name" value="vWFA"/>
    <property type="match status" value="1"/>
</dbReference>
<dbReference type="PANTHER" id="PTHR47763:SF4">
    <property type="entry name" value="ALPHA-PROTEIN KINASE VWKA"/>
    <property type="match status" value="1"/>
</dbReference>
<dbReference type="GO" id="GO:0005524">
    <property type="term" value="F:ATP binding"/>
    <property type="evidence" value="ECO:0007669"/>
    <property type="project" value="InterPro"/>
</dbReference>
<evidence type="ECO:0000256" key="2">
    <source>
        <dbReference type="ARBA" id="ARBA00022679"/>
    </source>
</evidence>
<dbReference type="GeneID" id="24142001"/>
<dbReference type="STRING" id="695850.A0A067C765"/>
<dbReference type="Pfam" id="PF02816">
    <property type="entry name" value="Alpha_kinase"/>
    <property type="match status" value="1"/>
</dbReference>
<dbReference type="SMART" id="SM00327">
    <property type="entry name" value="VWA"/>
    <property type="match status" value="1"/>
</dbReference>
<evidence type="ECO:0000313" key="7">
    <source>
        <dbReference type="EMBL" id="KDO22632.1"/>
    </source>
</evidence>
<feature type="compositionally biased region" description="Acidic residues" evidence="4">
    <location>
        <begin position="249"/>
        <end position="260"/>
    </location>
</feature>
<keyword evidence="8" id="KW-1185">Reference proteome</keyword>
<dbReference type="PROSITE" id="PS51158">
    <property type="entry name" value="ALPHA_KINASE"/>
    <property type="match status" value="1"/>
</dbReference>
<keyword evidence="3" id="KW-0418">Kinase</keyword>
<evidence type="ECO:0000259" key="6">
    <source>
        <dbReference type="PROSITE" id="PS51158"/>
    </source>
</evidence>
<dbReference type="Proteomes" id="UP000030745">
    <property type="component" value="Unassembled WGS sequence"/>
</dbReference>
<evidence type="ECO:0000256" key="4">
    <source>
        <dbReference type="SAM" id="MobiDB-lite"/>
    </source>
</evidence>
<dbReference type="OMA" id="NPFNEIA"/>
<keyword evidence="1" id="KW-0723">Serine/threonine-protein kinase</keyword>
<evidence type="ECO:0000259" key="5">
    <source>
        <dbReference type="PROSITE" id="PS50234"/>
    </source>
</evidence>
<organism evidence="7 8">
    <name type="scientific">Saprolegnia parasitica (strain CBS 223.65)</name>
    <dbReference type="NCBI Taxonomy" id="695850"/>
    <lineage>
        <taxon>Eukaryota</taxon>
        <taxon>Sar</taxon>
        <taxon>Stramenopiles</taxon>
        <taxon>Oomycota</taxon>
        <taxon>Saprolegniomycetes</taxon>
        <taxon>Saprolegniales</taxon>
        <taxon>Saprolegniaceae</taxon>
        <taxon>Saprolegnia</taxon>
    </lineage>
</organism>
<gene>
    <name evidence="7" type="ORF">SPRG_21116</name>
</gene>
<dbReference type="KEGG" id="spar:SPRG_21116"/>
<accession>A0A067C765</accession>
<dbReference type="InterPro" id="IPR036465">
    <property type="entry name" value="vWFA_dom_sf"/>
</dbReference>
<dbReference type="CDD" id="cd04515">
    <property type="entry name" value="Alpha_kinase"/>
    <property type="match status" value="1"/>
</dbReference>
<dbReference type="Gene3D" id="3.40.50.410">
    <property type="entry name" value="von Willebrand factor, type A domain"/>
    <property type="match status" value="1"/>
</dbReference>
<dbReference type="SUPFAM" id="SSF53300">
    <property type="entry name" value="vWA-like"/>
    <property type="match status" value="1"/>
</dbReference>
<dbReference type="PANTHER" id="PTHR47763">
    <property type="entry name" value="ALPHA-PROTEIN KINASE VWKA"/>
    <property type="match status" value="1"/>
</dbReference>
<keyword evidence="2" id="KW-0808">Transferase</keyword>